<dbReference type="PANTHER" id="PTHR22617">
    <property type="entry name" value="CHEMOTAXIS SENSOR HISTIDINE KINASE-RELATED"/>
    <property type="match status" value="1"/>
</dbReference>
<dbReference type="AlphaFoldDB" id="A0A8I2H738"/>
<reference evidence="6 8" key="2">
    <citation type="submission" date="2023-10" db="EMBL/GenBank/DDBJ databases">
        <title>To unveil natural product biosynthetic capacity in Pseudoalteromonas.</title>
        <authorList>
            <person name="Wang J."/>
        </authorList>
    </citation>
    <scope>NUCLEOTIDE SEQUENCE [LARGE SCALE GENOMIC DNA]</scope>
    <source>
        <strain evidence="6 8">DSM 15914</strain>
    </source>
</reference>
<keyword evidence="3" id="KW-0963">Cytoplasm</keyword>
<dbReference type="RefSeq" id="WP_039490862.1">
    <property type="nucleotide sequence ID" value="NZ_CBCSDF010000027.1"/>
</dbReference>
<dbReference type="Proteomes" id="UP000646877">
    <property type="component" value="Unassembled WGS sequence"/>
</dbReference>
<evidence type="ECO:0000313" key="6">
    <source>
        <dbReference type="EMBL" id="WOX28431.1"/>
    </source>
</evidence>
<dbReference type="InterPro" id="IPR002545">
    <property type="entry name" value="CheW-lke_dom"/>
</dbReference>
<sequence length="173" mass="19103">MITEKASINEQVMLADRDDDTQFLTFMMAGEEYGMDILAVQEIRGWEEVTAIPNAPMYVNGAINLRGTIVPIIDLRVRFGLPQIEYGALTVVIVVSVVIKEATKIMGLVVDAVSDVYSINEETAKDVPDFQDSENSQFVQGLVNVGEKMVVLLNLKKILDLEVKQNEQLVVGG</sequence>
<dbReference type="Gene3D" id="2.30.30.40">
    <property type="entry name" value="SH3 Domains"/>
    <property type="match status" value="1"/>
</dbReference>
<dbReference type="GO" id="GO:0006935">
    <property type="term" value="P:chemotaxis"/>
    <property type="evidence" value="ECO:0007669"/>
    <property type="project" value="InterPro"/>
</dbReference>
<dbReference type="SUPFAM" id="SSF50341">
    <property type="entry name" value="CheW-like"/>
    <property type="match status" value="1"/>
</dbReference>
<dbReference type="InterPro" id="IPR039315">
    <property type="entry name" value="CheW"/>
</dbReference>
<dbReference type="PANTHER" id="PTHR22617:SF45">
    <property type="entry name" value="CHEMOTAXIS PROTEIN CHEW"/>
    <property type="match status" value="1"/>
</dbReference>
<dbReference type="GeneID" id="98337359"/>
<evidence type="ECO:0000256" key="1">
    <source>
        <dbReference type="ARBA" id="ARBA00004496"/>
    </source>
</evidence>
<evidence type="ECO:0000256" key="3">
    <source>
        <dbReference type="ARBA" id="ARBA00022490"/>
    </source>
</evidence>
<evidence type="ECO:0000313" key="7">
    <source>
        <dbReference type="Proteomes" id="UP000646877"/>
    </source>
</evidence>
<organism evidence="5 7">
    <name type="scientific">Pseudoalteromonas maricaloris</name>
    <dbReference type="NCBI Taxonomy" id="184924"/>
    <lineage>
        <taxon>Bacteria</taxon>
        <taxon>Pseudomonadati</taxon>
        <taxon>Pseudomonadota</taxon>
        <taxon>Gammaproteobacteria</taxon>
        <taxon>Alteromonadales</taxon>
        <taxon>Pseudoalteromonadaceae</taxon>
        <taxon>Pseudoalteromonas</taxon>
    </lineage>
</organism>
<keyword evidence="8" id="KW-1185">Reference proteome</keyword>
<dbReference type="GO" id="GO:0005829">
    <property type="term" value="C:cytosol"/>
    <property type="evidence" value="ECO:0007669"/>
    <property type="project" value="TreeGrafter"/>
</dbReference>
<dbReference type="Gene3D" id="2.40.50.180">
    <property type="entry name" value="CheA-289, Domain 4"/>
    <property type="match status" value="1"/>
</dbReference>
<evidence type="ECO:0000256" key="2">
    <source>
        <dbReference type="ARBA" id="ARBA00021483"/>
    </source>
</evidence>
<dbReference type="InterPro" id="IPR036061">
    <property type="entry name" value="CheW-like_dom_sf"/>
</dbReference>
<reference evidence="5" key="1">
    <citation type="submission" date="2019-10" db="EMBL/GenBank/DDBJ databases">
        <authorList>
            <person name="Paulsen S."/>
        </authorList>
    </citation>
    <scope>NUCLEOTIDE SEQUENCE</scope>
    <source>
        <strain evidence="5">LMG 19692</strain>
    </source>
</reference>
<feature type="domain" description="CheW-like" evidence="4">
    <location>
        <begin position="20"/>
        <end position="164"/>
    </location>
</feature>
<dbReference type="EMBL" id="WEIA01000025">
    <property type="protein sequence ID" value="NLR24198.1"/>
    <property type="molecule type" value="Genomic_DNA"/>
</dbReference>
<dbReference type="PROSITE" id="PS50851">
    <property type="entry name" value="CHEW"/>
    <property type="match status" value="1"/>
</dbReference>
<comment type="subcellular location">
    <subcellularLocation>
        <location evidence="1">Cytoplasm</location>
    </subcellularLocation>
</comment>
<dbReference type="Pfam" id="PF01584">
    <property type="entry name" value="CheW"/>
    <property type="match status" value="1"/>
</dbReference>
<accession>A0A8I2H738</accession>
<proteinExistence type="predicted"/>
<evidence type="ECO:0000259" key="4">
    <source>
        <dbReference type="PROSITE" id="PS50851"/>
    </source>
</evidence>
<dbReference type="Proteomes" id="UP001304419">
    <property type="component" value="Chromosome 1"/>
</dbReference>
<gene>
    <name evidence="5" type="ORF">F9Y85_23360</name>
    <name evidence="6" type="ORF">R5H13_17695</name>
</gene>
<name>A0A8I2H738_9GAMM</name>
<dbReference type="GO" id="GO:0007165">
    <property type="term" value="P:signal transduction"/>
    <property type="evidence" value="ECO:0007669"/>
    <property type="project" value="InterPro"/>
</dbReference>
<dbReference type="EMBL" id="CP137578">
    <property type="protein sequence ID" value="WOX28431.1"/>
    <property type="molecule type" value="Genomic_DNA"/>
</dbReference>
<dbReference type="SMART" id="SM00260">
    <property type="entry name" value="CheW"/>
    <property type="match status" value="1"/>
</dbReference>
<evidence type="ECO:0000313" key="8">
    <source>
        <dbReference type="Proteomes" id="UP001304419"/>
    </source>
</evidence>
<evidence type="ECO:0000313" key="5">
    <source>
        <dbReference type="EMBL" id="NLR24198.1"/>
    </source>
</evidence>
<protein>
    <recommendedName>
        <fullName evidence="2">Chemotaxis protein CheW</fullName>
    </recommendedName>
</protein>